<name>A0AAW0LPI3_QUESU</name>
<evidence type="ECO:0000313" key="4">
    <source>
        <dbReference type="Proteomes" id="UP000237347"/>
    </source>
</evidence>
<feature type="region of interest" description="Disordered" evidence="1">
    <location>
        <begin position="142"/>
        <end position="164"/>
    </location>
</feature>
<dbReference type="Proteomes" id="UP000237347">
    <property type="component" value="Unassembled WGS sequence"/>
</dbReference>
<sequence length="164" mass="18029">MFNLYIYSNFVQLIDPYNKTEDFAVPFYIDYVVDSDDSGFANFSISPLENGSPIRNAFLNGLEIMEFMITSDSILDECKPVKKLSPVIKIIGSVGSGAFMIVIVVVALSLKCRKSVTDQSLTKLLFGGLSFNRILTVEDDHTPIGGDDDSDTKAILGSQNPIED</sequence>
<evidence type="ECO:0000256" key="2">
    <source>
        <dbReference type="SAM" id="Phobius"/>
    </source>
</evidence>
<accession>A0AAW0LPI3</accession>
<keyword evidence="4" id="KW-1185">Reference proteome</keyword>
<evidence type="ECO:0000313" key="3">
    <source>
        <dbReference type="EMBL" id="KAK7852997.1"/>
    </source>
</evidence>
<keyword evidence="2" id="KW-0812">Transmembrane</keyword>
<gene>
    <name evidence="3" type="ORF">CFP56_037440</name>
</gene>
<feature type="transmembrane region" description="Helical" evidence="2">
    <location>
        <begin position="90"/>
        <end position="110"/>
    </location>
</feature>
<evidence type="ECO:0000256" key="1">
    <source>
        <dbReference type="SAM" id="MobiDB-lite"/>
    </source>
</evidence>
<dbReference type="GO" id="GO:0016301">
    <property type="term" value="F:kinase activity"/>
    <property type="evidence" value="ECO:0007669"/>
    <property type="project" value="UniProtKB-KW"/>
</dbReference>
<protein>
    <submittedName>
        <fullName evidence="3">Receptor-like protein kinase</fullName>
    </submittedName>
</protein>
<dbReference type="AlphaFoldDB" id="A0AAW0LPI3"/>
<dbReference type="EMBL" id="PKMF04000070">
    <property type="protein sequence ID" value="KAK7852997.1"/>
    <property type="molecule type" value="Genomic_DNA"/>
</dbReference>
<comment type="caution">
    <text evidence="3">The sequence shown here is derived from an EMBL/GenBank/DDBJ whole genome shotgun (WGS) entry which is preliminary data.</text>
</comment>
<reference evidence="3 4" key="1">
    <citation type="journal article" date="2018" name="Sci. Data">
        <title>The draft genome sequence of cork oak.</title>
        <authorList>
            <person name="Ramos A.M."/>
            <person name="Usie A."/>
            <person name="Barbosa P."/>
            <person name="Barros P.M."/>
            <person name="Capote T."/>
            <person name="Chaves I."/>
            <person name="Simoes F."/>
            <person name="Abreu I."/>
            <person name="Carrasquinho I."/>
            <person name="Faro C."/>
            <person name="Guimaraes J.B."/>
            <person name="Mendonca D."/>
            <person name="Nobrega F."/>
            <person name="Rodrigues L."/>
            <person name="Saibo N.J.M."/>
            <person name="Varela M.C."/>
            <person name="Egas C."/>
            <person name="Matos J."/>
            <person name="Miguel C.M."/>
            <person name="Oliveira M.M."/>
            <person name="Ricardo C.P."/>
            <person name="Goncalves S."/>
        </authorList>
    </citation>
    <scope>NUCLEOTIDE SEQUENCE [LARGE SCALE GENOMIC DNA]</scope>
    <source>
        <strain evidence="4">cv. HL8</strain>
    </source>
</reference>
<keyword evidence="2" id="KW-1133">Transmembrane helix</keyword>
<keyword evidence="2" id="KW-0472">Membrane</keyword>
<organism evidence="3 4">
    <name type="scientific">Quercus suber</name>
    <name type="common">Cork oak</name>
    <dbReference type="NCBI Taxonomy" id="58331"/>
    <lineage>
        <taxon>Eukaryota</taxon>
        <taxon>Viridiplantae</taxon>
        <taxon>Streptophyta</taxon>
        <taxon>Embryophyta</taxon>
        <taxon>Tracheophyta</taxon>
        <taxon>Spermatophyta</taxon>
        <taxon>Magnoliopsida</taxon>
        <taxon>eudicotyledons</taxon>
        <taxon>Gunneridae</taxon>
        <taxon>Pentapetalae</taxon>
        <taxon>rosids</taxon>
        <taxon>fabids</taxon>
        <taxon>Fagales</taxon>
        <taxon>Fagaceae</taxon>
        <taxon>Quercus</taxon>
    </lineage>
</organism>
<proteinExistence type="predicted"/>